<feature type="domain" description="Alcohol dehydrogenase-like N-terminal" evidence="8">
    <location>
        <begin position="35"/>
        <end position="159"/>
    </location>
</feature>
<dbReference type="FunFam" id="3.40.50.720:FF:000039">
    <property type="entry name" value="Alcohol dehydrogenase AdhP"/>
    <property type="match status" value="1"/>
</dbReference>
<dbReference type="SUPFAM" id="SSF51735">
    <property type="entry name" value="NAD(P)-binding Rossmann-fold domains"/>
    <property type="match status" value="1"/>
</dbReference>
<dbReference type="Gene3D" id="3.40.50.720">
    <property type="entry name" value="NAD(P)-binding Rossmann-like Domain"/>
    <property type="match status" value="1"/>
</dbReference>
<keyword evidence="6" id="KW-0520">NAD</keyword>
<dbReference type="AlphaFoldDB" id="A0A6A6SZY1"/>
<feature type="domain" description="Alcohol dehydrogenase-like C-terminal" evidence="7">
    <location>
        <begin position="199"/>
        <end position="322"/>
    </location>
</feature>
<evidence type="ECO:0000259" key="7">
    <source>
        <dbReference type="Pfam" id="PF00107"/>
    </source>
</evidence>
<evidence type="ECO:0000256" key="1">
    <source>
        <dbReference type="ARBA" id="ARBA00001947"/>
    </source>
</evidence>
<dbReference type="InterPro" id="IPR013149">
    <property type="entry name" value="ADH-like_C"/>
</dbReference>
<comment type="cofactor">
    <cofactor evidence="1">
        <name>Zn(2+)</name>
        <dbReference type="ChEBI" id="CHEBI:29105"/>
    </cofactor>
</comment>
<comment type="similarity">
    <text evidence="2">Belongs to the zinc-containing alcohol dehydrogenase family.</text>
</comment>
<dbReference type="EMBL" id="MU004416">
    <property type="protein sequence ID" value="KAF2651844.1"/>
    <property type="molecule type" value="Genomic_DNA"/>
</dbReference>
<evidence type="ECO:0000256" key="3">
    <source>
        <dbReference type="ARBA" id="ARBA00022723"/>
    </source>
</evidence>
<evidence type="ECO:0000256" key="2">
    <source>
        <dbReference type="ARBA" id="ARBA00008072"/>
    </source>
</evidence>
<keyword evidence="5" id="KW-0560">Oxidoreductase</keyword>
<keyword evidence="4" id="KW-0862">Zinc</keyword>
<protein>
    <submittedName>
        <fullName evidence="9">GroES-like protein</fullName>
    </submittedName>
</protein>
<dbReference type="GO" id="GO:0004022">
    <property type="term" value="F:alcohol dehydrogenase (NAD+) activity"/>
    <property type="evidence" value="ECO:0007669"/>
    <property type="project" value="TreeGrafter"/>
</dbReference>
<evidence type="ECO:0000313" key="9">
    <source>
        <dbReference type="EMBL" id="KAF2651844.1"/>
    </source>
</evidence>
<evidence type="ECO:0000313" key="10">
    <source>
        <dbReference type="Proteomes" id="UP000799324"/>
    </source>
</evidence>
<accession>A0A6A6SZY1</accession>
<dbReference type="Proteomes" id="UP000799324">
    <property type="component" value="Unassembled WGS sequence"/>
</dbReference>
<name>A0A6A6SZY1_9PLEO</name>
<dbReference type="GO" id="GO:0005737">
    <property type="term" value="C:cytoplasm"/>
    <property type="evidence" value="ECO:0007669"/>
    <property type="project" value="TreeGrafter"/>
</dbReference>
<reference evidence="9" key="1">
    <citation type="journal article" date="2020" name="Stud. Mycol.">
        <title>101 Dothideomycetes genomes: a test case for predicting lifestyles and emergence of pathogens.</title>
        <authorList>
            <person name="Haridas S."/>
            <person name="Albert R."/>
            <person name="Binder M."/>
            <person name="Bloem J."/>
            <person name="Labutti K."/>
            <person name="Salamov A."/>
            <person name="Andreopoulos B."/>
            <person name="Baker S."/>
            <person name="Barry K."/>
            <person name="Bills G."/>
            <person name="Bluhm B."/>
            <person name="Cannon C."/>
            <person name="Castanera R."/>
            <person name="Culley D."/>
            <person name="Daum C."/>
            <person name="Ezra D."/>
            <person name="Gonzalez J."/>
            <person name="Henrissat B."/>
            <person name="Kuo A."/>
            <person name="Liang C."/>
            <person name="Lipzen A."/>
            <person name="Lutzoni F."/>
            <person name="Magnuson J."/>
            <person name="Mondo S."/>
            <person name="Nolan M."/>
            <person name="Ohm R."/>
            <person name="Pangilinan J."/>
            <person name="Park H.-J."/>
            <person name="Ramirez L."/>
            <person name="Alfaro M."/>
            <person name="Sun H."/>
            <person name="Tritt A."/>
            <person name="Yoshinaga Y."/>
            <person name="Zwiers L.-H."/>
            <person name="Turgeon B."/>
            <person name="Goodwin S."/>
            <person name="Spatafora J."/>
            <person name="Crous P."/>
            <person name="Grigoriev I."/>
        </authorList>
    </citation>
    <scope>NUCLEOTIDE SEQUENCE</scope>
    <source>
        <strain evidence="9">CBS 122681</strain>
    </source>
</reference>
<dbReference type="OrthoDB" id="256333at2759"/>
<sequence>MVTTKFPNQMKAWLLEDFNAPYVLREQPLPSIDNPNDVHIRVDACSYCHTDAVVAAGTVVRPSLPHVGCHEYAGTIVALPSGQAECHGFRVSDIVGVRGCGNHMCGQCRECKDPSPPLPYPPGLSVYCPHAGAGLGIDRSGKFREYAAVDGRQIAKLPEGLSAVDAAPLMCAGLTVYSALAKCSLKPGDRLGVMGCGGGLGHLALQFATKMGLKTTGIDVNPRALQLARELGTGATIIDASKEAAKETLPQQIGLDAVLILPETQQPFDYGMELVRDGGLVMLLSFPTEGFHVSAIDIVLRRVRLEGSLIGSNRAMNDRLDFCVRHGVRAKTTTYEFGQLNNLVDDFHKRTPGKLVLDMAKTD</sequence>
<dbReference type="InterPro" id="IPR011032">
    <property type="entry name" value="GroES-like_sf"/>
</dbReference>
<dbReference type="Pfam" id="PF08240">
    <property type="entry name" value="ADH_N"/>
    <property type="match status" value="1"/>
</dbReference>
<dbReference type="Gene3D" id="3.90.180.10">
    <property type="entry name" value="Medium-chain alcohol dehydrogenases, catalytic domain"/>
    <property type="match status" value="1"/>
</dbReference>
<keyword evidence="10" id="KW-1185">Reference proteome</keyword>
<evidence type="ECO:0000256" key="6">
    <source>
        <dbReference type="ARBA" id="ARBA00023027"/>
    </source>
</evidence>
<organism evidence="9 10">
    <name type="scientific">Lophiostoma macrostomum CBS 122681</name>
    <dbReference type="NCBI Taxonomy" id="1314788"/>
    <lineage>
        <taxon>Eukaryota</taxon>
        <taxon>Fungi</taxon>
        <taxon>Dikarya</taxon>
        <taxon>Ascomycota</taxon>
        <taxon>Pezizomycotina</taxon>
        <taxon>Dothideomycetes</taxon>
        <taxon>Pleosporomycetidae</taxon>
        <taxon>Pleosporales</taxon>
        <taxon>Lophiostomataceae</taxon>
        <taxon>Lophiostoma</taxon>
    </lineage>
</organism>
<proteinExistence type="inferred from homology"/>
<dbReference type="SUPFAM" id="SSF50129">
    <property type="entry name" value="GroES-like"/>
    <property type="match status" value="1"/>
</dbReference>
<dbReference type="PANTHER" id="PTHR42940">
    <property type="entry name" value="ALCOHOL DEHYDROGENASE 1-RELATED"/>
    <property type="match status" value="1"/>
</dbReference>
<keyword evidence="3" id="KW-0479">Metal-binding</keyword>
<dbReference type="InterPro" id="IPR036291">
    <property type="entry name" value="NAD(P)-bd_dom_sf"/>
</dbReference>
<gene>
    <name evidence="9" type="ORF">K491DRAFT_706808</name>
</gene>
<evidence type="ECO:0000256" key="4">
    <source>
        <dbReference type="ARBA" id="ARBA00022833"/>
    </source>
</evidence>
<dbReference type="GO" id="GO:0046872">
    <property type="term" value="F:metal ion binding"/>
    <property type="evidence" value="ECO:0007669"/>
    <property type="project" value="UniProtKB-KW"/>
</dbReference>
<evidence type="ECO:0000259" key="8">
    <source>
        <dbReference type="Pfam" id="PF08240"/>
    </source>
</evidence>
<dbReference type="PANTHER" id="PTHR42940:SF8">
    <property type="entry name" value="VACUOLAR PROTEIN SORTING-ASSOCIATED PROTEIN 11"/>
    <property type="match status" value="1"/>
</dbReference>
<evidence type="ECO:0000256" key="5">
    <source>
        <dbReference type="ARBA" id="ARBA00023002"/>
    </source>
</evidence>
<dbReference type="InterPro" id="IPR013154">
    <property type="entry name" value="ADH-like_N"/>
</dbReference>
<dbReference type="Pfam" id="PF00107">
    <property type="entry name" value="ADH_zinc_N"/>
    <property type="match status" value="1"/>
</dbReference>